<keyword evidence="1" id="KW-1133">Transmembrane helix</keyword>
<dbReference type="AlphaFoldDB" id="A0A392MIU3"/>
<organism evidence="2 3">
    <name type="scientific">Trifolium medium</name>
    <dbReference type="NCBI Taxonomy" id="97028"/>
    <lineage>
        <taxon>Eukaryota</taxon>
        <taxon>Viridiplantae</taxon>
        <taxon>Streptophyta</taxon>
        <taxon>Embryophyta</taxon>
        <taxon>Tracheophyta</taxon>
        <taxon>Spermatophyta</taxon>
        <taxon>Magnoliopsida</taxon>
        <taxon>eudicotyledons</taxon>
        <taxon>Gunneridae</taxon>
        <taxon>Pentapetalae</taxon>
        <taxon>rosids</taxon>
        <taxon>fabids</taxon>
        <taxon>Fabales</taxon>
        <taxon>Fabaceae</taxon>
        <taxon>Papilionoideae</taxon>
        <taxon>50 kb inversion clade</taxon>
        <taxon>NPAAA clade</taxon>
        <taxon>Hologalegina</taxon>
        <taxon>IRL clade</taxon>
        <taxon>Trifolieae</taxon>
        <taxon>Trifolium</taxon>
    </lineage>
</organism>
<evidence type="ECO:0000313" key="3">
    <source>
        <dbReference type="Proteomes" id="UP000265520"/>
    </source>
</evidence>
<dbReference type="EMBL" id="LXQA010012180">
    <property type="protein sequence ID" value="MCH87430.1"/>
    <property type="molecule type" value="Genomic_DNA"/>
</dbReference>
<evidence type="ECO:0000313" key="2">
    <source>
        <dbReference type="EMBL" id="MCH87430.1"/>
    </source>
</evidence>
<sequence>MIECNIAVPVTFSQYTVMIFDPSGLITPLSVTLLYGAIALIPFSPSTFCLIMVFVVEFSDEFAVIVFDPGGNRHHSQLKSLTAIFTSEAKHTKLQTFASIICYWILL</sequence>
<keyword evidence="1" id="KW-0812">Transmembrane</keyword>
<protein>
    <submittedName>
        <fullName evidence="2">Uncharacterized protein</fullName>
    </submittedName>
</protein>
<proteinExistence type="predicted"/>
<evidence type="ECO:0000256" key="1">
    <source>
        <dbReference type="SAM" id="Phobius"/>
    </source>
</evidence>
<keyword evidence="3" id="KW-1185">Reference proteome</keyword>
<gene>
    <name evidence="2" type="ORF">A2U01_0008300</name>
</gene>
<name>A0A392MIU3_9FABA</name>
<keyword evidence="1" id="KW-0472">Membrane</keyword>
<feature type="transmembrane region" description="Helical" evidence="1">
    <location>
        <begin position="33"/>
        <end position="56"/>
    </location>
</feature>
<reference evidence="2 3" key="1">
    <citation type="journal article" date="2018" name="Front. Plant Sci.">
        <title>Red Clover (Trifolium pratense) and Zigzag Clover (T. medium) - A Picture of Genomic Similarities and Differences.</title>
        <authorList>
            <person name="Dluhosova J."/>
            <person name="Istvanek J."/>
            <person name="Nedelnik J."/>
            <person name="Repkova J."/>
        </authorList>
    </citation>
    <scope>NUCLEOTIDE SEQUENCE [LARGE SCALE GENOMIC DNA]</scope>
    <source>
        <strain evidence="3">cv. 10/8</strain>
        <tissue evidence="2">Leaf</tissue>
    </source>
</reference>
<comment type="caution">
    <text evidence="2">The sequence shown here is derived from an EMBL/GenBank/DDBJ whole genome shotgun (WGS) entry which is preliminary data.</text>
</comment>
<dbReference type="Proteomes" id="UP000265520">
    <property type="component" value="Unassembled WGS sequence"/>
</dbReference>
<accession>A0A392MIU3</accession>